<evidence type="ECO:0008006" key="4">
    <source>
        <dbReference type="Google" id="ProtNLM"/>
    </source>
</evidence>
<feature type="signal peptide" evidence="1">
    <location>
        <begin position="1"/>
        <end position="18"/>
    </location>
</feature>
<accession>A0A255ZM53</accession>
<evidence type="ECO:0000313" key="3">
    <source>
        <dbReference type="Proteomes" id="UP000216605"/>
    </source>
</evidence>
<dbReference type="Proteomes" id="UP000216605">
    <property type="component" value="Unassembled WGS sequence"/>
</dbReference>
<reference evidence="2 3" key="1">
    <citation type="submission" date="2017-07" db="EMBL/GenBank/DDBJ databases">
        <title>Flavobacterium cyanobacteriorum sp. nov., isolated from cyanobacterial aggregates in a eutrophic lake.</title>
        <authorList>
            <person name="Cai H."/>
        </authorList>
    </citation>
    <scope>NUCLEOTIDE SEQUENCE [LARGE SCALE GENOMIC DNA]</scope>
    <source>
        <strain evidence="2 3">TH021</strain>
    </source>
</reference>
<feature type="chain" id="PRO_5012491123" description="SIMPL domain-containing protein" evidence="1">
    <location>
        <begin position="19"/>
        <end position="231"/>
    </location>
</feature>
<dbReference type="AlphaFoldDB" id="A0A255ZM53"/>
<dbReference type="RefSeq" id="WP_094412835.1">
    <property type="nucleotide sequence ID" value="NZ_NOXV01000195.1"/>
</dbReference>
<name>A0A255ZM53_9FLAO</name>
<dbReference type="Gene3D" id="3.30.70.2970">
    <property type="entry name" value="Protein of unknown function (DUF541), domain 2"/>
    <property type="match status" value="1"/>
</dbReference>
<evidence type="ECO:0000313" key="2">
    <source>
        <dbReference type="EMBL" id="OYQ42502.1"/>
    </source>
</evidence>
<dbReference type="Pfam" id="PF04402">
    <property type="entry name" value="SIMPL"/>
    <property type="match status" value="1"/>
</dbReference>
<dbReference type="GO" id="GO:0006974">
    <property type="term" value="P:DNA damage response"/>
    <property type="evidence" value="ECO:0007669"/>
    <property type="project" value="TreeGrafter"/>
</dbReference>
<keyword evidence="3" id="KW-1185">Reference proteome</keyword>
<organism evidence="2 3">
    <name type="scientific">Flavobacterium cyanobacteriorum</name>
    <dbReference type="NCBI Taxonomy" id="2022802"/>
    <lineage>
        <taxon>Bacteria</taxon>
        <taxon>Pseudomonadati</taxon>
        <taxon>Bacteroidota</taxon>
        <taxon>Flavobacteriia</taxon>
        <taxon>Flavobacteriales</taxon>
        <taxon>Flavobacteriaceae</taxon>
        <taxon>Flavobacterium</taxon>
    </lineage>
</organism>
<proteinExistence type="predicted"/>
<sequence length="231" mass="25303">MKKIALVFFMLSAGIAGAQVANEKTIPQINVSGEGKVKVTPDRAVITIGVENTGNDAAEVKKKNDTAVDAIIKYLKANNIAAQDYQTQRVYLNRNYDYNKKKYNFVASQTIVITLKDLSKYDTLMMGMVDAGANTITGVEFRTSKLAQYESEARTKAVQQARLKANDYAAALGQKAGKAIVVTDNSQTYYPMMARNNNMMMEAKAADMQTETLAIGEIEITANVNVSFALE</sequence>
<gene>
    <name evidence="2" type="ORF">CHU92_03970</name>
</gene>
<comment type="caution">
    <text evidence="2">The sequence shown here is derived from an EMBL/GenBank/DDBJ whole genome shotgun (WGS) entry which is preliminary data.</text>
</comment>
<dbReference type="OrthoDB" id="6021921at2"/>
<dbReference type="InterPro" id="IPR007497">
    <property type="entry name" value="SIMPL/DUF541"/>
</dbReference>
<dbReference type="Gene3D" id="3.30.110.170">
    <property type="entry name" value="Protein of unknown function (DUF541), domain 1"/>
    <property type="match status" value="1"/>
</dbReference>
<dbReference type="InterPro" id="IPR052022">
    <property type="entry name" value="26kDa_periplasmic_antigen"/>
</dbReference>
<keyword evidence="1" id="KW-0732">Signal</keyword>
<dbReference type="PANTHER" id="PTHR34387:SF1">
    <property type="entry name" value="PERIPLASMIC IMMUNOGENIC PROTEIN"/>
    <property type="match status" value="1"/>
</dbReference>
<evidence type="ECO:0000256" key="1">
    <source>
        <dbReference type="SAM" id="SignalP"/>
    </source>
</evidence>
<protein>
    <recommendedName>
        <fullName evidence="4">SIMPL domain-containing protein</fullName>
    </recommendedName>
</protein>
<dbReference type="EMBL" id="NOXV01000195">
    <property type="protein sequence ID" value="OYQ42502.1"/>
    <property type="molecule type" value="Genomic_DNA"/>
</dbReference>
<dbReference type="PANTHER" id="PTHR34387">
    <property type="entry name" value="SLR1258 PROTEIN"/>
    <property type="match status" value="1"/>
</dbReference>